<dbReference type="AlphaFoldDB" id="A0A897N7J7"/>
<dbReference type="InterPro" id="IPR013780">
    <property type="entry name" value="Glyco_hydro_b"/>
</dbReference>
<gene>
    <name evidence="6" type="ORF">HSR121_2775</name>
</gene>
<dbReference type="Pfam" id="PF17137">
    <property type="entry name" value="DUF5110"/>
    <property type="match status" value="1"/>
</dbReference>
<dbReference type="InterPro" id="IPR048395">
    <property type="entry name" value="Glyco_hydro_31_C"/>
</dbReference>
<dbReference type="Gene3D" id="2.60.40.1180">
    <property type="entry name" value="Golgi alpha-mannosidase II"/>
    <property type="match status" value="2"/>
</dbReference>
<comment type="similarity">
    <text evidence="1 2">Belongs to the glycosyl hydrolase 31 family.</text>
</comment>
<reference evidence="6" key="1">
    <citation type="submission" date="2020-11" db="EMBL/GenBank/DDBJ databases">
        <title>Carbohydrate-dependent, anaerobic sulfur respiration: A novel catabolism in halophilic archaea.</title>
        <authorList>
            <person name="Sorokin D.Y."/>
            <person name="Messina E."/>
            <person name="Smedile F."/>
            <person name="La Cono V."/>
            <person name="Hallsworth J.E."/>
            <person name="Yakimov M.M."/>
        </authorList>
    </citation>
    <scope>NUCLEOTIDE SEQUENCE</scope>
    <source>
        <strain evidence="6">HSR12-1</strain>
    </source>
</reference>
<dbReference type="GO" id="GO:0006491">
    <property type="term" value="P:N-glycan processing"/>
    <property type="evidence" value="ECO:0007669"/>
    <property type="project" value="TreeGrafter"/>
</dbReference>
<feature type="domain" description="Glycoside hydrolase family 31 TIM barrel" evidence="3">
    <location>
        <begin position="194"/>
        <end position="500"/>
    </location>
</feature>
<dbReference type="EMBL" id="CP064787">
    <property type="protein sequence ID" value="QSG07095.1"/>
    <property type="molecule type" value="Genomic_DNA"/>
</dbReference>
<feature type="domain" description="Glycosyl hydrolase family 31 C-terminal" evidence="5">
    <location>
        <begin position="509"/>
        <end position="598"/>
    </location>
</feature>
<dbReference type="SUPFAM" id="SSF51445">
    <property type="entry name" value="(Trans)glycosidases"/>
    <property type="match status" value="1"/>
</dbReference>
<evidence type="ECO:0000256" key="1">
    <source>
        <dbReference type="ARBA" id="ARBA00007806"/>
    </source>
</evidence>
<dbReference type="Pfam" id="PF01055">
    <property type="entry name" value="Glyco_hydro_31_2nd"/>
    <property type="match status" value="1"/>
</dbReference>
<dbReference type="SUPFAM" id="SSF51011">
    <property type="entry name" value="Glycosyl hydrolase domain"/>
    <property type="match status" value="1"/>
</dbReference>
<accession>A0A897N7J7</accession>
<dbReference type="InterPro" id="IPR017853">
    <property type="entry name" value="GH"/>
</dbReference>
<dbReference type="Proteomes" id="UP000663525">
    <property type="component" value="Chromosome"/>
</dbReference>
<dbReference type="GO" id="GO:0090599">
    <property type="term" value="F:alpha-glucosidase activity"/>
    <property type="evidence" value="ECO:0007669"/>
    <property type="project" value="TreeGrafter"/>
</dbReference>
<dbReference type="GO" id="GO:0005975">
    <property type="term" value="P:carbohydrate metabolic process"/>
    <property type="evidence" value="ECO:0007669"/>
    <property type="project" value="InterPro"/>
</dbReference>
<evidence type="ECO:0000313" key="7">
    <source>
        <dbReference type="Proteomes" id="UP000663525"/>
    </source>
</evidence>
<sequence length="893" mass="101307">MPLADYHVPEFEPVADEAAIVETDACRFTVLAPRLIRLEYAPDSEFEDRPSQAVWYRDQPVPEFSATRTDGTLEIETEHLQLRYAIGGGFTSDSLSIELTGFGETWRYGDSEDNLGGTTRTLDSVDGQTDLEPGLLSRDGWTVLEDTDRLVFDDDGWVTPRDAHEDYEDLYFFGFGHDYVGALRTYTDVAGDVPMIPRWALGNWWSRYWEYSQDELRELMTQFRERDLPLSVCVLDMDWHVVDNPHHSGWTGWTWNDDLFPDPGGFLEWLHDAGLKATLNLHPADGVHPHEAAYPDIAEHVGIDPASGRPVEFDASDPQFLRGYFEHVINPLEDDGVDFWWIDWQQWRESPEMDGLDPLWALNHLHALDRTRDGSRPFVFSRWADVSNHRYPIGFSGDTVISWDSLSFQPFLTGSAANVQFGWWSHDIGGHFGGSGDPTEFGELYARWLQFGVFSPINRIHTSKMPYVDKRPWAYDGEVREALEDAFGRRHELVPYLYTMVRHNHARAEPPIRPLYYHHPEADVAYNRPNQYYFGSELLAAPHVREREDDIHLSRRPVWLPDGEWFDFETGERYESGFHTRYGDLDDVPVYAKAGAIVPLDGDPGFGDVDSPESLRVVAFPGADNAFELYEDDGVTCASRDGDYATTRLAQSFEGDRLTFTIGPIEGIPEHVPDDRTYELQFRGVREDVSVSVEGAAGHSRAYDEDTRTLTVTLDDADVGVDATVTVVIDGEGTNLVAESDWRRSQLEELLWNLSMPAGSKPPLETHAKAFLAGERTDLDWLGNFAAALTDAQLRAIAETLVDAGIERLDYAGDDRLLAWNRSRRIDVTYQFATYDRTGTPFGHEGGFRHGSLPGYELIELSEFETYDWAFTLEYDGVTSITYEGSASDSDRR</sequence>
<keyword evidence="2" id="KW-0326">Glycosidase</keyword>
<organism evidence="6 7">
    <name type="scientific">Halapricum desulfuricans</name>
    <dbReference type="NCBI Taxonomy" id="2841257"/>
    <lineage>
        <taxon>Archaea</taxon>
        <taxon>Methanobacteriati</taxon>
        <taxon>Methanobacteriota</taxon>
        <taxon>Stenosarchaea group</taxon>
        <taxon>Halobacteria</taxon>
        <taxon>Halobacteriales</taxon>
        <taxon>Haloarculaceae</taxon>
        <taxon>Halapricum</taxon>
    </lineage>
</organism>
<dbReference type="CDD" id="cd06595">
    <property type="entry name" value="GH31_u1"/>
    <property type="match status" value="1"/>
</dbReference>
<protein>
    <submittedName>
        <fullName evidence="6">Alpha-glucosidase, family 31 of glycosyl hydrolase</fullName>
    </submittedName>
</protein>
<dbReference type="PANTHER" id="PTHR22762">
    <property type="entry name" value="ALPHA-GLUCOSIDASE"/>
    <property type="match status" value="1"/>
</dbReference>
<dbReference type="Gene3D" id="3.20.20.80">
    <property type="entry name" value="Glycosidases"/>
    <property type="match status" value="1"/>
</dbReference>
<dbReference type="InterPro" id="IPR033403">
    <property type="entry name" value="DUF5110"/>
</dbReference>
<dbReference type="PANTHER" id="PTHR22762:SF89">
    <property type="entry name" value="ALPHA-XYLOSIDASE"/>
    <property type="match status" value="1"/>
</dbReference>
<keyword evidence="2 6" id="KW-0378">Hydrolase</keyword>
<dbReference type="RefSeq" id="WP_229113557.1">
    <property type="nucleotide sequence ID" value="NZ_CP064787.1"/>
</dbReference>
<dbReference type="InterPro" id="IPR000322">
    <property type="entry name" value="Glyco_hydro_31_TIM"/>
</dbReference>
<dbReference type="Pfam" id="PF21365">
    <property type="entry name" value="Glyco_hydro_31_3rd"/>
    <property type="match status" value="1"/>
</dbReference>
<proteinExistence type="inferred from homology"/>
<name>A0A897N7J7_9EURY</name>
<evidence type="ECO:0000256" key="2">
    <source>
        <dbReference type="RuleBase" id="RU361185"/>
    </source>
</evidence>
<evidence type="ECO:0000259" key="5">
    <source>
        <dbReference type="Pfam" id="PF21365"/>
    </source>
</evidence>
<dbReference type="GeneID" id="68856315"/>
<evidence type="ECO:0000313" key="6">
    <source>
        <dbReference type="EMBL" id="QSG07095.1"/>
    </source>
</evidence>
<feature type="domain" description="DUF5110" evidence="4">
    <location>
        <begin position="615"/>
        <end position="684"/>
    </location>
</feature>
<evidence type="ECO:0000259" key="3">
    <source>
        <dbReference type="Pfam" id="PF01055"/>
    </source>
</evidence>
<evidence type="ECO:0000259" key="4">
    <source>
        <dbReference type="Pfam" id="PF17137"/>
    </source>
</evidence>